<dbReference type="Gene3D" id="3.40.630.30">
    <property type="match status" value="1"/>
</dbReference>
<dbReference type="RefSeq" id="WP_158862938.1">
    <property type="nucleotide sequence ID" value="NZ_CP046401.1"/>
</dbReference>
<organism evidence="5 6">
    <name type="scientific">Maribellus comscasis</name>
    <dbReference type="NCBI Taxonomy" id="2681766"/>
    <lineage>
        <taxon>Bacteria</taxon>
        <taxon>Pseudomonadati</taxon>
        <taxon>Bacteroidota</taxon>
        <taxon>Bacteroidia</taxon>
        <taxon>Marinilabiliales</taxon>
        <taxon>Prolixibacteraceae</taxon>
        <taxon>Maribellus</taxon>
    </lineage>
</organism>
<dbReference type="InterPro" id="IPR051016">
    <property type="entry name" value="Diverse_Substrate_AcTransf"/>
</dbReference>
<dbReference type="GO" id="GO:0008080">
    <property type="term" value="F:N-acetyltransferase activity"/>
    <property type="evidence" value="ECO:0007669"/>
    <property type="project" value="UniProtKB-ARBA"/>
</dbReference>
<evidence type="ECO:0000256" key="2">
    <source>
        <dbReference type="ARBA" id="ARBA00022679"/>
    </source>
</evidence>
<evidence type="ECO:0000313" key="6">
    <source>
        <dbReference type="Proteomes" id="UP000428260"/>
    </source>
</evidence>
<proteinExistence type="inferred from homology"/>
<dbReference type="InterPro" id="IPR000182">
    <property type="entry name" value="GNAT_dom"/>
</dbReference>
<dbReference type="EMBL" id="CP046401">
    <property type="protein sequence ID" value="QGY42620.1"/>
    <property type="molecule type" value="Genomic_DNA"/>
</dbReference>
<keyword evidence="2 5" id="KW-0808">Transferase</keyword>
<dbReference type="Proteomes" id="UP000428260">
    <property type="component" value="Chromosome"/>
</dbReference>
<accession>A0A6I6JNR7</accession>
<dbReference type="PANTHER" id="PTHR10545">
    <property type="entry name" value="DIAMINE N-ACETYLTRANSFERASE"/>
    <property type="match status" value="1"/>
</dbReference>
<keyword evidence="6" id="KW-1185">Reference proteome</keyword>
<dbReference type="PIRSF" id="PIRSF037663">
    <property type="entry name" value="Acetyltransf_GNAT_prd"/>
    <property type="match status" value="1"/>
</dbReference>
<dbReference type="FunFam" id="3.40.630.30:FF:000064">
    <property type="entry name" value="GNAT family acetyltransferase"/>
    <property type="match status" value="1"/>
</dbReference>
<protein>
    <submittedName>
        <fullName evidence="5">GNAT family N-acetyltransferase</fullName>
    </submittedName>
</protein>
<reference evidence="5 6" key="1">
    <citation type="submission" date="2019-11" db="EMBL/GenBank/DDBJ databases">
        <authorList>
            <person name="Zheng R.K."/>
            <person name="Sun C.M."/>
        </authorList>
    </citation>
    <scope>NUCLEOTIDE SEQUENCE [LARGE SCALE GENOMIC DNA]</scope>
    <source>
        <strain evidence="5 6">WC007</strain>
    </source>
</reference>
<dbReference type="InterPro" id="IPR016181">
    <property type="entry name" value="Acyl_CoA_acyltransferase"/>
</dbReference>
<dbReference type="PANTHER" id="PTHR10545:SF29">
    <property type="entry name" value="GH14572P-RELATED"/>
    <property type="match status" value="1"/>
</dbReference>
<dbReference type="CDD" id="cd04301">
    <property type="entry name" value="NAT_SF"/>
    <property type="match status" value="1"/>
</dbReference>
<evidence type="ECO:0000256" key="3">
    <source>
        <dbReference type="ARBA" id="ARBA00023315"/>
    </source>
</evidence>
<evidence type="ECO:0000313" key="5">
    <source>
        <dbReference type="EMBL" id="QGY42620.1"/>
    </source>
</evidence>
<name>A0A6I6JNR7_9BACT</name>
<feature type="domain" description="N-acetyltransferase" evidence="4">
    <location>
        <begin position="3"/>
        <end position="147"/>
    </location>
</feature>
<dbReference type="AlphaFoldDB" id="A0A6I6JNR7"/>
<evidence type="ECO:0000259" key="4">
    <source>
        <dbReference type="PROSITE" id="PS51186"/>
    </source>
</evidence>
<dbReference type="KEGG" id="mcos:GM418_02810"/>
<keyword evidence="3" id="KW-0012">Acyltransferase</keyword>
<gene>
    <name evidence="5" type="ORF">GM418_02810</name>
</gene>
<dbReference type="SUPFAM" id="SSF55729">
    <property type="entry name" value="Acyl-CoA N-acyltransferases (Nat)"/>
    <property type="match status" value="1"/>
</dbReference>
<comment type="similarity">
    <text evidence="1">Belongs to the acetyltransferase family.</text>
</comment>
<sequence>MEFKIRPVRKSDYSDLIEMFKEFATFQQTPERMVNSVAEMEKEAEFLNGFVVETASGTIAGYATWFFAYFTWIGKSVYMDDLYVKPEYRGNGLGQKLINSVIQKAKQENCKRVHWQVSKWNKSAIGFYKKLGAVVDDVELNCDYLMI</sequence>
<dbReference type="PROSITE" id="PS51186">
    <property type="entry name" value="GNAT"/>
    <property type="match status" value="1"/>
</dbReference>
<dbReference type="Pfam" id="PF00583">
    <property type="entry name" value="Acetyltransf_1"/>
    <property type="match status" value="1"/>
</dbReference>
<evidence type="ECO:0000256" key="1">
    <source>
        <dbReference type="ARBA" id="ARBA00008694"/>
    </source>
</evidence>
<dbReference type="InterPro" id="IPR017255">
    <property type="entry name" value="AcTrfase_GNAT_prd"/>
</dbReference>